<dbReference type="EMBL" id="MEHJ01000001">
    <property type="protein sequence ID" value="OEJ27105.1"/>
    <property type="molecule type" value="Genomic_DNA"/>
</dbReference>
<evidence type="ECO:0000313" key="2">
    <source>
        <dbReference type="EMBL" id="OEJ27105.1"/>
    </source>
</evidence>
<evidence type="ECO:0000256" key="1">
    <source>
        <dbReference type="SAM" id="SignalP"/>
    </source>
</evidence>
<protein>
    <recommendedName>
        <fullName evidence="4">DUF4124 domain-containing protein</fullName>
    </recommendedName>
</protein>
<keyword evidence="1" id="KW-0732">Signal</keyword>
<sequence length="109" mass="11385">MRLRSTLAATVGAFALVLTLPTSANAADGIFTYQYADQSGVLTNPPSGECITLPEVADEQVLPAHTPGNATDAVATVYAGSECTGPQFDLRAHTGHGSDRLKVRSVVFH</sequence>
<dbReference type="STRING" id="285458.BGM19_13000"/>
<dbReference type="Proteomes" id="UP000095759">
    <property type="component" value="Unassembled WGS sequence"/>
</dbReference>
<accession>A0A1E5PC96</accession>
<dbReference type="AlphaFoldDB" id="A0A1E5PC96"/>
<comment type="caution">
    <text evidence="2">The sequence shown here is derived from an EMBL/GenBank/DDBJ whole genome shotgun (WGS) entry which is preliminary data.</text>
</comment>
<name>A0A1E5PC96_9ACTN</name>
<gene>
    <name evidence="2" type="ORF">AS594_24115</name>
</gene>
<organism evidence="2 3">
    <name type="scientific">Streptomyces agglomeratus</name>
    <dbReference type="NCBI Taxonomy" id="285458"/>
    <lineage>
        <taxon>Bacteria</taxon>
        <taxon>Bacillati</taxon>
        <taxon>Actinomycetota</taxon>
        <taxon>Actinomycetes</taxon>
        <taxon>Kitasatosporales</taxon>
        <taxon>Streptomycetaceae</taxon>
        <taxon>Streptomyces</taxon>
    </lineage>
</organism>
<dbReference type="OrthoDB" id="3542365at2"/>
<evidence type="ECO:0000313" key="3">
    <source>
        <dbReference type="Proteomes" id="UP000095759"/>
    </source>
</evidence>
<dbReference type="RefSeq" id="WP_069935357.1">
    <property type="nucleotide sequence ID" value="NZ_MEHJ01000001.1"/>
</dbReference>
<feature type="chain" id="PRO_5009183209" description="DUF4124 domain-containing protein" evidence="1">
    <location>
        <begin position="27"/>
        <end position="109"/>
    </location>
</feature>
<proteinExistence type="predicted"/>
<feature type="signal peptide" evidence="1">
    <location>
        <begin position="1"/>
        <end position="26"/>
    </location>
</feature>
<keyword evidence="3" id="KW-1185">Reference proteome</keyword>
<evidence type="ECO:0008006" key="4">
    <source>
        <dbReference type="Google" id="ProtNLM"/>
    </source>
</evidence>
<reference evidence="2 3" key="1">
    <citation type="submission" date="2016-08" db="EMBL/GenBank/DDBJ databases">
        <title>Complete genome sequence of Streptomyces agglomeratus strain 6-3-2, a novel anti-MRSA actinomycete isolated from Wuli of Tebit, China.</title>
        <authorList>
            <person name="Chen X."/>
        </authorList>
    </citation>
    <scope>NUCLEOTIDE SEQUENCE [LARGE SCALE GENOMIC DNA]</scope>
    <source>
        <strain evidence="2 3">6-3-2</strain>
    </source>
</reference>